<dbReference type="InterPro" id="IPR003784">
    <property type="entry name" value="BioY"/>
</dbReference>
<dbReference type="GO" id="GO:0015225">
    <property type="term" value="F:biotin transmembrane transporter activity"/>
    <property type="evidence" value="ECO:0007669"/>
    <property type="project" value="UniProtKB-UniRule"/>
</dbReference>
<evidence type="ECO:0000256" key="1">
    <source>
        <dbReference type="ARBA" id="ARBA00010692"/>
    </source>
</evidence>
<dbReference type="AlphaFoldDB" id="A0A370GKJ5"/>
<feature type="transmembrane region" description="Helical" evidence="3">
    <location>
        <begin position="158"/>
        <end position="180"/>
    </location>
</feature>
<comment type="subcellular location">
    <subcellularLocation>
        <location evidence="2">Cell membrane</location>
        <topology evidence="2">Multi-pass membrane protein</topology>
    </subcellularLocation>
</comment>
<keyword evidence="2 3" id="KW-0472">Membrane</keyword>
<evidence type="ECO:0000256" key="2">
    <source>
        <dbReference type="PIRNR" id="PIRNR016661"/>
    </source>
</evidence>
<keyword evidence="5" id="KW-1185">Reference proteome</keyword>
<feature type="transmembrane region" description="Helical" evidence="3">
    <location>
        <begin position="58"/>
        <end position="80"/>
    </location>
</feature>
<dbReference type="RefSeq" id="WP_114834305.1">
    <property type="nucleotide sequence ID" value="NZ_LR699115.1"/>
</dbReference>
<organism evidence="4 5">
    <name type="scientific">Aquicella lusitana</name>
    <dbReference type="NCBI Taxonomy" id="254246"/>
    <lineage>
        <taxon>Bacteria</taxon>
        <taxon>Pseudomonadati</taxon>
        <taxon>Pseudomonadota</taxon>
        <taxon>Gammaproteobacteria</taxon>
        <taxon>Legionellales</taxon>
        <taxon>Coxiellaceae</taxon>
        <taxon>Aquicella</taxon>
    </lineage>
</organism>
<keyword evidence="2" id="KW-0813">Transport</keyword>
<keyword evidence="3" id="KW-0812">Transmembrane</keyword>
<comment type="caution">
    <text evidence="4">The sequence shown here is derived from an EMBL/GenBank/DDBJ whole genome shotgun (WGS) entry which is preliminary data.</text>
</comment>
<dbReference type="EMBL" id="QQAX01000010">
    <property type="protein sequence ID" value="RDI43746.1"/>
    <property type="molecule type" value="Genomic_DNA"/>
</dbReference>
<feature type="transmembrane region" description="Helical" evidence="3">
    <location>
        <begin position="100"/>
        <end position="118"/>
    </location>
</feature>
<dbReference type="PIRSF" id="PIRSF016661">
    <property type="entry name" value="BioY"/>
    <property type="match status" value="1"/>
</dbReference>
<protein>
    <recommendedName>
        <fullName evidence="2">Biotin transporter</fullName>
    </recommendedName>
</protein>
<gene>
    <name evidence="4" type="ORF">C8D86_11016</name>
</gene>
<keyword evidence="2" id="KW-1003">Cell membrane</keyword>
<dbReference type="Pfam" id="PF02632">
    <property type="entry name" value="BioY"/>
    <property type="match status" value="1"/>
</dbReference>
<dbReference type="GO" id="GO:0005886">
    <property type="term" value="C:plasma membrane"/>
    <property type="evidence" value="ECO:0007669"/>
    <property type="project" value="UniProtKB-SubCell"/>
</dbReference>
<evidence type="ECO:0000256" key="3">
    <source>
        <dbReference type="SAM" id="Phobius"/>
    </source>
</evidence>
<dbReference type="Proteomes" id="UP000254720">
    <property type="component" value="Unassembled WGS sequence"/>
</dbReference>
<dbReference type="PANTHER" id="PTHR34295">
    <property type="entry name" value="BIOTIN TRANSPORTER BIOY"/>
    <property type="match status" value="1"/>
</dbReference>
<evidence type="ECO:0000313" key="4">
    <source>
        <dbReference type="EMBL" id="RDI43746.1"/>
    </source>
</evidence>
<proteinExistence type="inferred from homology"/>
<dbReference type="OrthoDB" id="9803495at2"/>
<name>A0A370GKJ5_9COXI</name>
<reference evidence="4 5" key="1">
    <citation type="submission" date="2018-07" db="EMBL/GenBank/DDBJ databases">
        <title>Genomic Encyclopedia of Type Strains, Phase IV (KMG-IV): sequencing the most valuable type-strain genomes for metagenomic binning, comparative biology and taxonomic classification.</title>
        <authorList>
            <person name="Goeker M."/>
        </authorList>
    </citation>
    <scope>NUCLEOTIDE SEQUENCE [LARGE SCALE GENOMIC DNA]</scope>
    <source>
        <strain evidence="4 5">DSM 16500</strain>
    </source>
</reference>
<dbReference type="PANTHER" id="PTHR34295:SF1">
    <property type="entry name" value="BIOTIN TRANSPORTER BIOY"/>
    <property type="match status" value="1"/>
</dbReference>
<sequence length="186" mass="19935">MNHILSLNSPLQSIFWSKTNTLPKQILLIVAGVMLLALSAHISIPLQPVPLTFQSATVVFVGMAYGARLGAFTLTTYLIAGLIGLPVFADTESHLVFGPTAGYLIGFLPAAALSGYLAQKGWARTIIRSFIASCLGASVIFLCGVTVLSQFVGLHQAIAFGLMPFIITEPMKLFTTSLIVPKLWKK</sequence>
<keyword evidence="3" id="KW-1133">Transmembrane helix</keyword>
<dbReference type="Gene3D" id="1.10.1760.20">
    <property type="match status" value="1"/>
</dbReference>
<evidence type="ECO:0000313" key="5">
    <source>
        <dbReference type="Proteomes" id="UP000254720"/>
    </source>
</evidence>
<feature type="transmembrane region" description="Helical" evidence="3">
    <location>
        <begin position="130"/>
        <end position="152"/>
    </location>
</feature>
<comment type="similarity">
    <text evidence="1 2">Belongs to the BioY family.</text>
</comment>
<feature type="transmembrane region" description="Helical" evidence="3">
    <location>
        <begin position="26"/>
        <end position="46"/>
    </location>
</feature>
<accession>A0A370GKJ5</accession>